<dbReference type="SMART" id="SM00829">
    <property type="entry name" value="PKS_ER"/>
    <property type="match status" value="1"/>
</dbReference>
<dbReference type="GO" id="GO:0003939">
    <property type="term" value="F:L-iditol 2-dehydrogenase (NAD+) activity"/>
    <property type="evidence" value="ECO:0007669"/>
    <property type="project" value="TreeGrafter"/>
</dbReference>
<evidence type="ECO:0000313" key="11">
    <source>
        <dbReference type="EMBL" id="KAB8075184.1"/>
    </source>
</evidence>
<evidence type="ECO:0000256" key="2">
    <source>
        <dbReference type="ARBA" id="ARBA00004921"/>
    </source>
</evidence>
<dbReference type="SUPFAM" id="SSF50129">
    <property type="entry name" value="GroES-like"/>
    <property type="match status" value="1"/>
</dbReference>
<dbReference type="InterPro" id="IPR045306">
    <property type="entry name" value="SDH-like"/>
</dbReference>
<dbReference type="InterPro" id="IPR011032">
    <property type="entry name" value="GroES-like_sf"/>
</dbReference>
<dbReference type="PANTHER" id="PTHR43161">
    <property type="entry name" value="SORBITOL DEHYDROGENASE"/>
    <property type="match status" value="1"/>
</dbReference>
<evidence type="ECO:0000256" key="1">
    <source>
        <dbReference type="ARBA" id="ARBA00001947"/>
    </source>
</evidence>
<evidence type="ECO:0000256" key="6">
    <source>
        <dbReference type="ARBA" id="ARBA00023002"/>
    </source>
</evidence>
<reference evidence="11 12" key="1">
    <citation type="submission" date="2019-04" db="EMBL/GenBank/DDBJ databases">
        <title>Friends and foes A comparative genomics study of 23 Aspergillus species from section Flavi.</title>
        <authorList>
            <consortium name="DOE Joint Genome Institute"/>
            <person name="Kjaerbolling I."/>
            <person name="Vesth T."/>
            <person name="Frisvad J.C."/>
            <person name="Nybo J.L."/>
            <person name="Theobald S."/>
            <person name="Kildgaard S."/>
            <person name="Isbrandt T."/>
            <person name="Kuo A."/>
            <person name="Sato A."/>
            <person name="Lyhne E.K."/>
            <person name="Kogle M.E."/>
            <person name="Wiebenga A."/>
            <person name="Kun R.S."/>
            <person name="Lubbers R.J."/>
            <person name="Makela M.R."/>
            <person name="Barry K."/>
            <person name="Chovatia M."/>
            <person name="Clum A."/>
            <person name="Daum C."/>
            <person name="Haridas S."/>
            <person name="He G."/>
            <person name="LaButti K."/>
            <person name="Lipzen A."/>
            <person name="Mondo S."/>
            <person name="Riley R."/>
            <person name="Salamov A."/>
            <person name="Simmons B.A."/>
            <person name="Magnuson J.K."/>
            <person name="Henrissat B."/>
            <person name="Mortensen U.H."/>
            <person name="Larsen T.O."/>
            <person name="Devries R.P."/>
            <person name="Grigoriev I.V."/>
            <person name="Machida M."/>
            <person name="Baker S.E."/>
            <person name="Andersen M.R."/>
        </authorList>
    </citation>
    <scope>NUCLEOTIDE SEQUENCE [LARGE SCALE GENOMIC DNA]</scope>
    <source>
        <strain evidence="11 12">CBS 151.66</strain>
    </source>
</reference>
<dbReference type="OrthoDB" id="2148442at2759"/>
<evidence type="ECO:0000256" key="4">
    <source>
        <dbReference type="ARBA" id="ARBA00022723"/>
    </source>
</evidence>
<dbReference type="Gene3D" id="3.40.50.720">
    <property type="entry name" value="NAD(P)-binding Rossmann-like Domain"/>
    <property type="match status" value="1"/>
</dbReference>
<keyword evidence="6" id="KW-0560">Oxidoreductase</keyword>
<dbReference type="InterPro" id="IPR013154">
    <property type="entry name" value="ADH-like_N"/>
</dbReference>
<evidence type="ECO:0000256" key="7">
    <source>
        <dbReference type="ARBA" id="ARBA00023027"/>
    </source>
</evidence>
<keyword evidence="7" id="KW-0520">NAD</keyword>
<comment type="cofactor">
    <cofactor evidence="1 8">
        <name>Zn(2+)</name>
        <dbReference type="ChEBI" id="CHEBI:29105"/>
    </cofactor>
</comment>
<dbReference type="FunFam" id="3.40.50.720:FF:000068">
    <property type="entry name" value="Sorbitol dehydrogenase"/>
    <property type="match status" value="1"/>
</dbReference>
<evidence type="ECO:0000256" key="3">
    <source>
        <dbReference type="ARBA" id="ARBA00008072"/>
    </source>
</evidence>
<comment type="similarity">
    <text evidence="3 8">Belongs to the zinc-containing alcohol dehydrogenase family.</text>
</comment>
<keyword evidence="12" id="KW-1185">Reference proteome</keyword>
<feature type="domain" description="Enoyl reductase (ER)" evidence="10">
    <location>
        <begin position="43"/>
        <end position="379"/>
    </location>
</feature>
<evidence type="ECO:0000313" key="12">
    <source>
        <dbReference type="Proteomes" id="UP000326565"/>
    </source>
</evidence>
<dbReference type="CDD" id="cd05285">
    <property type="entry name" value="sorbitol_DH"/>
    <property type="match status" value="1"/>
</dbReference>
<dbReference type="GO" id="GO:0019569">
    <property type="term" value="P:L-arabinose catabolic process to D-xylulose 5-phosphate"/>
    <property type="evidence" value="ECO:0007669"/>
    <property type="project" value="UniProtKB-UniPathway"/>
</dbReference>
<dbReference type="Proteomes" id="UP000326565">
    <property type="component" value="Unassembled WGS sequence"/>
</dbReference>
<evidence type="ECO:0000259" key="10">
    <source>
        <dbReference type="SMART" id="SM00829"/>
    </source>
</evidence>
<dbReference type="Pfam" id="PF08240">
    <property type="entry name" value="ADH_N"/>
    <property type="match status" value="1"/>
</dbReference>
<dbReference type="PANTHER" id="PTHR43161:SF4">
    <property type="entry name" value="D-XYLULOSE REDUCTASE"/>
    <property type="match status" value="1"/>
</dbReference>
<name>A0A5N5X6N4_9EURO</name>
<dbReference type="InterPro" id="IPR036291">
    <property type="entry name" value="NAD(P)-bd_dom_sf"/>
</dbReference>
<comment type="pathway">
    <text evidence="2">Carbohydrate degradation.</text>
</comment>
<keyword evidence="4 8" id="KW-0479">Metal-binding</keyword>
<sequence length="387" mass="41605">MAPSLLDPKLDSPTTRSTKHSTEIIQTPFPNPSLQVTADHKLKSVNAPVYAPKHGEVLLQIKATGICGSDLHFWKTGRIGELIFKGDCIIGHEAAGVVLKCGDGVTHIRPGDRVAVEPGVPCETCFLCNDGRYNLCEDVQFAGVYPYDGTIQRYKVQPAKWVHKLPDNITYAEGALLEPLSVVMRGMQVAGLQLGRGAVVCGAGPIGLIALAAARASGAHPIVVTDLEPSRLAFAKEFVPSCIPYQVNRSLDAQGNAKAIRSLFGTEEYFAPETVLECTGVESSVCTALYTARRGGSVVVIGVGKAVMNNLPFMHISLAEIDLRFINRYRDTWPPAIACMSGGVLDLKKLVTHTFPLEKAEDALQLCADTRNGSIKVLVVDEVEATL</sequence>
<dbReference type="GO" id="GO:0006062">
    <property type="term" value="P:sorbitol catabolic process"/>
    <property type="evidence" value="ECO:0007669"/>
    <property type="project" value="TreeGrafter"/>
</dbReference>
<evidence type="ECO:0000256" key="8">
    <source>
        <dbReference type="RuleBase" id="RU361277"/>
    </source>
</evidence>
<dbReference type="AlphaFoldDB" id="A0A5N5X6N4"/>
<evidence type="ECO:0000256" key="9">
    <source>
        <dbReference type="SAM" id="MobiDB-lite"/>
    </source>
</evidence>
<protein>
    <submittedName>
        <fullName evidence="11">Alcohol dehydrogenase</fullName>
    </submittedName>
</protein>
<dbReference type="InterPro" id="IPR013149">
    <property type="entry name" value="ADH-like_C"/>
</dbReference>
<keyword evidence="5 8" id="KW-0862">Zinc</keyword>
<dbReference type="InterPro" id="IPR020843">
    <property type="entry name" value="ER"/>
</dbReference>
<dbReference type="UniPathway" id="UPA00146">
    <property type="reaction ID" value="UER00577"/>
</dbReference>
<dbReference type="InterPro" id="IPR002328">
    <property type="entry name" value="ADH_Zn_CS"/>
</dbReference>
<dbReference type="GO" id="GO:0008270">
    <property type="term" value="F:zinc ion binding"/>
    <property type="evidence" value="ECO:0007669"/>
    <property type="project" value="InterPro"/>
</dbReference>
<dbReference type="EMBL" id="ML732198">
    <property type="protein sequence ID" value="KAB8075184.1"/>
    <property type="molecule type" value="Genomic_DNA"/>
</dbReference>
<gene>
    <name evidence="11" type="ORF">BDV29DRAFT_201035</name>
</gene>
<feature type="region of interest" description="Disordered" evidence="9">
    <location>
        <begin position="1"/>
        <end position="22"/>
    </location>
</feature>
<accession>A0A5N5X6N4</accession>
<dbReference type="Pfam" id="PF00107">
    <property type="entry name" value="ADH_zinc_N"/>
    <property type="match status" value="1"/>
</dbReference>
<proteinExistence type="inferred from homology"/>
<dbReference type="Gene3D" id="3.90.180.10">
    <property type="entry name" value="Medium-chain alcohol dehydrogenases, catalytic domain"/>
    <property type="match status" value="1"/>
</dbReference>
<dbReference type="SUPFAM" id="SSF51735">
    <property type="entry name" value="NAD(P)-binding Rossmann-fold domains"/>
    <property type="match status" value="1"/>
</dbReference>
<dbReference type="PROSITE" id="PS00059">
    <property type="entry name" value="ADH_ZINC"/>
    <property type="match status" value="1"/>
</dbReference>
<organism evidence="11 12">
    <name type="scientific">Aspergillus leporis</name>
    <dbReference type="NCBI Taxonomy" id="41062"/>
    <lineage>
        <taxon>Eukaryota</taxon>
        <taxon>Fungi</taxon>
        <taxon>Dikarya</taxon>
        <taxon>Ascomycota</taxon>
        <taxon>Pezizomycotina</taxon>
        <taxon>Eurotiomycetes</taxon>
        <taxon>Eurotiomycetidae</taxon>
        <taxon>Eurotiales</taxon>
        <taxon>Aspergillaceae</taxon>
        <taxon>Aspergillus</taxon>
        <taxon>Aspergillus subgen. Circumdati</taxon>
    </lineage>
</organism>
<evidence type="ECO:0000256" key="5">
    <source>
        <dbReference type="ARBA" id="ARBA00022833"/>
    </source>
</evidence>